<name>A0A291LYZ3_9RHOB</name>
<evidence type="ECO:0000313" key="2">
    <source>
        <dbReference type="EMBL" id="ATI41890.1"/>
    </source>
</evidence>
<dbReference type="EMBL" id="CP021404">
    <property type="protein sequence ID" value="ATI41890.1"/>
    <property type="molecule type" value="Genomic_DNA"/>
</dbReference>
<feature type="region of interest" description="Disordered" evidence="1">
    <location>
        <begin position="1"/>
        <end position="112"/>
    </location>
</feature>
<feature type="compositionally biased region" description="Basic and acidic residues" evidence="1">
    <location>
        <begin position="49"/>
        <end position="72"/>
    </location>
</feature>
<reference evidence="2 3" key="1">
    <citation type="submission" date="2017-05" db="EMBL/GenBank/DDBJ databases">
        <title>Comparative genomic and metabolic analysis of manganese-oxidizing mechanisms in Celeribater manganoxidans DY25T: its adaption to the environment of polymetallic nodule.</title>
        <authorList>
            <person name="Wang X."/>
        </authorList>
    </citation>
    <scope>NUCLEOTIDE SEQUENCE [LARGE SCALE GENOMIC DNA]</scope>
    <source>
        <strain evidence="2 3">DY25</strain>
    </source>
</reference>
<evidence type="ECO:0000256" key="1">
    <source>
        <dbReference type="SAM" id="MobiDB-lite"/>
    </source>
</evidence>
<accession>A0A291LYZ3</accession>
<evidence type="ECO:0000313" key="3">
    <source>
        <dbReference type="Proteomes" id="UP000219050"/>
    </source>
</evidence>
<dbReference type="AlphaFoldDB" id="A0A291LYZ3"/>
<dbReference type="Proteomes" id="UP000219050">
    <property type="component" value="Chromosome"/>
</dbReference>
<dbReference type="KEGG" id="cmag:CBW24_07685"/>
<feature type="compositionally biased region" description="Polar residues" evidence="1">
    <location>
        <begin position="35"/>
        <end position="44"/>
    </location>
</feature>
<keyword evidence="3" id="KW-1185">Reference proteome</keyword>
<sequence>MATAAGGFSLRGVTITSLPAKKKPRIPKDGGEVVRNSSGATETGNPGGKGDRQCHESMRDGEDRHMIPKSDPRAVNAGKIGSDQPRQVQPRHQNDDQRRSAKGILYQVNILP</sequence>
<protein>
    <submittedName>
        <fullName evidence="2">Uncharacterized protein</fullName>
    </submittedName>
</protein>
<proteinExistence type="predicted"/>
<gene>
    <name evidence="2" type="ORF">CBW24_07685</name>
</gene>
<organism evidence="2 3">
    <name type="scientific">Pacificitalea manganoxidans</name>
    <dbReference type="NCBI Taxonomy" id="1411902"/>
    <lineage>
        <taxon>Bacteria</taxon>
        <taxon>Pseudomonadati</taxon>
        <taxon>Pseudomonadota</taxon>
        <taxon>Alphaproteobacteria</taxon>
        <taxon>Rhodobacterales</taxon>
        <taxon>Paracoccaceae</taxon>
        <taxon>Pacificitalea</taxon>
    </lineage>
</organism>